<gene>
    <name evidence="1" type="ORF">AVEN_182884_1</name>
</gene>
<evidence type="ECO:0000313" key="2">
    <source>
        <dbReference type="Proteomes" id="UP000499080"/>
    </source>
</evidence>
<comment type="caution">
    <text evidence="1">The sequence shown here is derived from an EMBL/GenBank/DDBJ whole genome shotgun (WGS) entry which is preliminary data.</text>
</comment>
<keyword evidence="2" id="KW-1185">Reference proteome</keyword>
<proteinExistence type="predicted"/>
<evidence type="ECO:0000313" key="1">
    <source>
        <dbReference type="EMBL" id="GBM87863.1"/>
    </source>
</evidence>
<protein>
    <submittedName>
        <fullName evidence="1">Uncharacterized protein</fullName>
    </submittedName>
</protein>
<dbReference type="Proteomes" id="UP000499080">
    <property type="component" value="Unassembled WGS sequence"/>
</dbReference>
<dbReference type="AlphaFoldDB" id="A0A4Y2JC42"/>
<sequence>MLYLLVIRPQAGQITQPQSCAFLHDVDWIWSILTEGLCRLTRGWSAKQTAFLWALVCLRKVCRFITHLRSSFVVPSGTSVGVVWPAVVGQMGDITPC</sequence>
<accession>A0A4Y2JC42</accession>
<dbReference type="EMBL" id="BGPR01003416">
    <property type="protein sequence ID" value="GBM87863.1"/>
    <property type="molecule type" value="Genomic_DNA"/>
</dbReference>
<name>A0A4Y2JC42_ARAVE</name>
<reference evidence="1 2" key="1">
    <citation type="journal article" date="2019" name="Sci. Rep.">
        <title>Orb-weaving spider Araneus ventricosus genome elucidates the spidroin gene catalogue.</title>
        <authorList>
            <person name="Kono N."/>
            <person name="Nakamura H."/>
            <person name="Ohtoshi R."/>
            <person name="Moran D.A.P."/>
            <person name="Shinohara A."/>
            <person name="Yoshida Y."/>
            <person name="Fujiwara M."/>
            <person name="Mori M."/>
            <person name="Tomita M."/>
            <person name="Arakawa K."/>
        </authorList>
    </citation>
    <scope>NUCLEOTIDE SEQUENCE [LARGE SCALE GENOMIC DNA]</scope>
</reference>
<organism evidence="1 2">
    <name type="scientific">Araneus ventricosus</name>
    <name type="common">Orbweaver spider</name>
    <name type="synonym">Epeira ventricosa</name>
    <dbReference type="NCBI Taxonomy" id="182803"/>
    <lineage>
        <taxon>Eukaryota</taxon>
        <taxon>Metazoa</taxon>
        <taxon>Ecdysozoa</taxon>
        <taxon>Arthropoda</taxon>
        <taxon>Chelicerata</taxon>
        <taxon>Arachnida</taxon>
        <taxon>Araneae</taxon>
        <taxon>Araneomorphae</taxon>
        <taxon>Entelegynae</taxon>
        <taxon>Araneoidea</taxon>
        <taxon>Araneidae</taxon>
        <taxon>Araneus</taxon>
    </lineage>
</organism>